<evidence type="ECO:0000256" key="12">
    <source>
        <dbReference type="PROSITE-ProRule" id="PRU10141"/>
    </source>
</evidence>
<proteinExistence type="inferred from homology"/>
<dbReference type="SMART" id="SM00337">
    <property type="entry name" value="BCL"/>
    <property type="match status" value="1"/>
</dbReference>
<evidence type="ECO:0000256" key="7">
    <source>
        <dbReference type="ARBA" id="ARBA00022741"/>
    </source>
</evidence>
<keyword evidence="20" id="KW-1185">Reference proteome</keyword>
<evidence type="ECO:0000313" key="18">
    <source>
        <dbReference type="EMBL" id="CAF3619963.1"/>
    </source>
</evidence>
<comment type="catalytic activity">
    <reaction evidence="11">
        <text>L-seryl-[protein] + ATP = O-phospho-L-seryl-[protein] + ADP + H(+)</text>
        <dbReference type="Rhea" id="RHEA:17989"/>
        <dbReference type="Rhea" id="RHEA-COMP:9863"/>
        <dbReference type="Rhea" id="RHEA-COMP:11604"/>
        <dbReference type="ChEBI" id="CHEBI:15378"/>
        <dbReference type="ChEBI" id="CHEBI:29999"/>
        <dbReference type="ChEBI" id="CHEBI:30616"/>
        <dbReference type="ChEBI" id="CHEBI:83421"/>
        <dbReference type="ChEBI" id="CHEBI:456216"/>
        <dbReference type="EC" id="2.7.11.1"/>
    </reaction>
</comment>
<evidence type="ECO:0000256" key="10">
    <source>
        <dbReference type="ARBA" id="ARBA00047899"/>
    </source>
</evidence>
<evidence type="ECO:0000313" key="20">
    <source>
        <dbReference type="Proteomes" id="UP000663829"/>
    </source>
</evidence>
<evidence type="ECO:0000256" key="9">
    <source>
        <dbReference type="ARBA" id="ARBA00022840"/>
    </source>
</evidence>
<dbReference type="GO" id="GO:0006915">
    <property type="term" value="P:apoptotic process"/>
    <property type="evidence" value="ECO:0007669"/>
    <property type="project" value="UniProtKB-KW"/>
</dbReference>
<evidence type="ECO:0000256" key="4">
    <source>
        <dbReference type="ARBA" id="ARBA00022527"/>
    </source>
</evidence>
<dbReference type="InterPro" id="IPR011993">
    <property type="entry name" value="PH-like_dom_sf"/>
</dbReference>
<dbReference type="InterPro" id="IPR011009">
    <property type="entry name" value="Kinase-like_dom_sf"/>
</dbReference>
<evidence type="ECO:0000313" key="16">
    <source>
        <dbReference type="EMBL" id="CAF0835244.1"/>
    </source>
</evidence>
<dbReference type="Gene3D" id="2.30.29.30">
    <property type="entry name" value="Pleckstrin-homology domain (PH domain)/Phosphotyrosine-binding domain (PTB)"/>
    <property type="match status" value="1"/>
</dbReference>
<dbReference type="Pfam" id="PF00452">
    <property type="entry name" value="Bcl-2"/>
    <property type="match status" value="1"/>
</dbReference>
<dbReference type="InterPro" id="IPR050236">
    <property type="entry name" value="Ser_Thr_kinase_AGC"/>
</dbReference>
<dbReference type="Proteomes" id="UP000663829">
    <property type="component" value="Unassembled WGS sequence"/>
</dbReference>
<keyword evidence="8" id="KW-0418">Kinase</keyword>
<keyword evidence="4" id="KW-0723">Serine/threonine-protein kinase</keyword>
<evidence type="ECO:0000256" key="3">
    <source>
        <dbReference type="ARBA" id="ARBA00018538"/>
    </source>
</evidence>
<evidence type="ECO:0000313" key="19">
    <source>
        <dbReference type="EMBL" id="CAF3727128.1"/>
    </source>
</evidence>
<feature type="compositionally biased region" description="Low complexity" evidence="13">
    <location>
        <begin position="346"/>
        <end position="384"/>
    </location>
</feature>
<dbReference type="AlphaFoldDB" id="A0A814D7M3"/>
<dbReference type="Proteomes" id="UP000681722">
    <property type="component" value="Unassembled WGS sequence"/>
</dbReference>
<dbReference type="FunFam" id="3.30.200.20:FF:000042">
    <property type="entry name" value="Aurora kinase A"/>
    <property type="match status" value="1"/>
</dbReference>
<dbReference type="GO" id="GO:0004674">
    <property type="term" value="F:protein serine/threonine kinase activity"/>
    <property type="evidence" value="ECO:0007669"/>
    <property type="project" value="UniProtKB-KW"/>
</dbReference>
<comment type="similarity">
    <text evidence="1">Belongs to the Bcl-2 family.</text>
</comment>
<feature type="binding site" evidence="12">
    <location>
        <position position="50"/>
    </location>
    <ligand>
        <name>ATP</name>
        <dbReference type="ChEBI" id="CHEBI:30616"/>
    </ligand>
</feature>
<dbReference type="PANTHER" id="PTHR24356:SF163">
    <property type="entry name" value="3-PHOSPHOINOSITIDE-DEPENDENT PROTEIN KINASE 1-RELATED"/>
    <property type="match status" value="1"/>
</dbReference>
<protein>
    <recommendedName>
        <fullName evidence="3">3-phosphoinositide-dependent protein kinase 1</fullName>
        <ecNumber evidence="2">2.7.11.1</ecNumber>
    </recommendedName>
</protein>
<comment type="caution">
    <text evidence="17">The sequence shown here is derived from an EMBL/GenBank/DDBJ whole genome shotgun (WGS) entry which is preliminary data.</text>
</comment>
<dbReference type="InterPro" id="IPR017441">
    <property type="entry name" value="Protein_kinase_ATP_BS"/>
</dbReference>
<evidence type="ECO:0000256" key="8">
    <source>
        <dbReference type="ARBA" id="ARBA00022777"/>
    </source>
</evidence>
<dbReference type="PROSITE" id="PS50011">
    <property type="entry name" value="PROTEIN_KINASE_DOM"/>
    <property type="match status" value="1"/>
</dbReference>
<dbReference type="SUPFAM" id="SSF56854">
    <property type="entry name" value="Bcl-2 inhibitors of programmed cell death"/>
    <property type="match status" value="1"/>
</dbReference>
<feature type="region of interest" description="Disordered" evidence="13">
    <location>
        <begin position="341"/>
        <end position="384"/>
    </location>
</feature>
<evidence type="ECO:0000256" key="13">
    <source>
        <dbReference type="SAM" id="MobiDB-lite"/>
    </source>
</evidence>
<dbReference type="EMBL" id="CAJOBA010001902">
    <property type="protein sequence ID" value="CAF3619963.1"/>
    <property type="molecule type" value="Genomic_DNA"/>
</dbReference>
<dbReference type="GO" id="GO:0042981">
    <property type="term" value="P:regulation of apoptotic process"/>
    <property type="evidence" value="ECO:0007669"/>
    <property type="project" value="InterPro"/>
</dbReference>
<evidence type="ECO:0000256" key="14">
    <source>
        <dbReference type="SAM" id="Phobius"/>
    </source>
</evidence>
<dbReference type="EC" id="2.7.11.1" evidence="2"/>
<dbReference type="Proteomes" id="UP000677228">
    <property type="component" value="Unassembled WGS sequence"/>
</dbReference>
<reference evidence="17" key="1">
    <citation type="submission" date="2021-02" db="EMBL/GenBank/DDBJ databases">
        <authorList>
            <person name="Nowell W R."/>
        </authorList>
    </citation>
    <scope>NUCLEOTIDE SEQUENCE</scope>
</reference>
<keyword evidence="7 12" id="KW-0547">Nucleotide-binding</keyword>
<evidence type="ECO:0000256" key="6">
    <source>
        <dbReference type="ARBA" id="ARBA00022703"/>
    </source>
</evidence>
<accession>A0A814D7M3</accession>
<dbReference type="Proteomes" id="UP000682733">
    <property type="component" value="Unassembled WGS sequence"/>
</dbReference>
<dbReference type="InterPro" id="IPR033931">
    <property type="entry name" value="PDK1-typ_PH"/>
</dbReference>
<dbReference type="Gene3D" id="3.30.200.20">
    <property type="entry name" value="Phosphorylase Kinase, domain 1"/>
    <property type="match status" value="2"/>
</dbReference>
<sequence>MTDEIPPSSRRDIPKRTVKDFKFIKEIGNGSYSTVFLAIETATNRQLAIKAVSKELVTRCKKVAQVFREKEILARLMDSSYIVKLYCTFQDEKTLYYGLTYCPNGDLLHHITELKYFPENVTRFYTAEILEAIEYIHSKKVIHRDLKPENILLTDTFHIQLTDFGSGRILDDEQIQQRSSNTDDSNIGDEKKLKRLNSFVGTAQFVAPEILSRKPVHYGHEYDIYNAVARAGYTLADDLPPLIADIIRKLVVLTPSERLGSEETGGFISLKSHDFFIGVPWNNLQKEISPLRSNDSSNINSFTISDEDLKNMKPGYDGDVQARLIGLKMADNNDTGAKITSAIDKQSTSSTQNKNSSTSSSSYSSQSSNNAAVNSSNIDGVNLNRNNNNSSNLILSNKSSYVLSNRKTDELRIEQKDSKTFLVNVPGRSYHLTDPNHNAVGWCQDLCDIHIEYYGSNPLAKIDSYYFMSQYIYFVATNYNDDRAYQTSVEDVSEETRYILEEFILERAADDGVDLGLVKPILDFDPLSLPQYRQIQMIAQTLRLIGDELDQDIRLKSMVEQVPLHSPYETFSDVAKELFNDGIYNWGRIVTLFYFAYKLIMKSLTEETSVMKMIVDWTVRFVREIVAPWIVRKGGWFVILRDCGPNSKLSTIGILLSGVLATFVVALYFMRRP</sequence>
<dbReference type="InterPro" id="IPR000719">
    <property type="entry name" value="Prot_kinase_dom"/>
</dbReference>
<feature type="transmembrane region" description="Helical" evidence="14">
    <location>
        <begin position="649"/>
        <end position="670"/>
    </location>
</feature>
<dbReference type="OrthoDB" id="347657at2759"/>
<evidence type="ECO:0000259" key="15">
    <source>
        <dbReference type="PROSITE" id="PS50011"/>
    </source>
</evidence>
<dbReference type="PRINTS" id="PR01862">
    <property type="entry name" value="BCL2FAMILY"/>
</dbReference>
<dbReference type="Pfam" id="PF00069">
    <property type="entry name" value="Pkinase"/>
    <property type="match status" value="1"/>
</dbReference>
<dbReference type="InterPro" id="IPR008271">
    <property type="entry name" value="Ser/Thr_kinase_AS"/>
</dbReference>
<dbReference type="InterPro" id="IPR026298">
    <property type="entry name" value="Bcl-2_fam"/>
</dbReference>
<dbReference type="Gene3D" id="1.10.510.10">
    <property type="entry name" value="Transferase(Phosphotransferase) domain 1"/>
    <property type="match status" value="2"/>
</dbReference>
<dbReference type="PROSITE" id="PS50062">
    <property type="entry name" value="BCL2_FAMILY"/>
    <property type="match status" value="1"/>
</dbReference>
<dbReference type="SMART" id="SM00220">
    <property type="entry name" value="S_TKc"/>
    <property type="match status" value="1"/>
</dbReference>
<keyword evidence="14" id="KW-0472">Membrane</keyword>
<dbReference type="PROSITE" id="PS01080">
    <property type="entry name" value="BH1"/>
    <property type="match status" value="1"/>
</dbReference>
<name>A0A814D7M3_9BILA</name>
<comment type="catalytic activity">
    <reaction evidence="10">
        <text>L-threonyl-[protein] + ATP = O-phospho-L-threonyl-[protein] + ADP + H(+)</text>
        <dbReference type="Rhea" id="RHEA:46608"/>
        <dbReference type="Rhea" id="RHEA-COMP:11060"/>
        <dbReference type="Rhea" id="RHEA-COMP:11605"/>
        <dbReference type="ChEBI" id="CHEBI:15378"/>
        <dbReference type="ChEBI" id="CHEBI:30013"/>
        <dbReference type="ChEBI" id="CHEBI:30616"/>
        <dbReference type="ChEBI" id="CHEBI:61977"/>
        <dbReference type="ChEBI" id="CHEBI:456216"/>
        <dbReference type="EC" id="2.7.11.1"/>
    </reaction>
</comment>
<dbReference type="InterPro" id="IPR046371">
    <property type="entry name" value="Bcl-2_BH1-3"/>
</dbReference>
<dbReference type="EMBL" id="CAJNOQ010002318">
    <property type="protein sequence ID" value="CAF0951477.1"/>
    <property type="molecule type" value="Genomic_DNA"/>
</dbReference>
<dbReference type="CDD" id="cd06845">
    <property type="entry name" value="Bcl-2_like"/>
    <property type="match status" value="1"/>
</dbReference>
<keyword evidence="9 12" id="KW-0067">ATP-binding</keyword>
<dbReference type="PROSITE" id="PS00107">
    <property type="entry name" value="PROTEIN_KINASE_ATP"/>
    <property type="match status" value="1"/>
</dbReference>
<dbReference type="InterPro" id="IPR002475">
    <property type="entry name" value="Bcl2-like"/>
</dbReference>
<dbReference type="SUPFAM" id="SSF56112">
    <property type="entry name" value="Protein kinase-like (PK-like)"/>
    <property type="match status" value="1"/>
</dbReference>
<keyword evidence="6" id="KW-0053">Apoptosis</keyword>
<evidence type="ECO:0000256" key="11">
    <source>
        <dbReference type="ARBA" id="ARBA00048679"/>
    </source>
</evidence>
<keyword evidence="14" id="KW-1133">Transmembrane helix</keyword>
<feature type="domain" description="Protein kinase" evidence="15">
    <location>
        <begin position="21"/>
        <end position="276"/>
    </location>
</feature>
<dbReference type="Gene3D" id="1.10.437.10">
    <property type="entry name" value="Blc2-like"/>
    <property type="match status" value="1"/>
</dbReference>
<dbReference type="InterPro" id="IPR020717">
    <property type="entry name" value="Bcl2_BH1_motif_CS"/>
</dbReference>
<dbReference type="InterPro" id="IPR036834">
    <property type="entry name" value="Bcl-2-like_sf"/>
</dbReference>
<keyword evidence="14" id="KW-0812">Transmembrane</keyword>
<dbReference type="PANTHER" id="PTHR24356">
    <property type="entry name" value="SERINE/THREONINE-PROTEIN KINASE"/>
    <property type="match status" value="1"/>
</dbReference>
<evidence type="ECO:0000256" key="1">
    <source>
        <dbReference type="ARBA" id="ARBA00009458"/>
    </source>
</evidence>
<organism evidence="17 20">
    <name type="scientific">Didymodactylos carnosus</name>
    <dbReference type="NCBI Taxonomy" id="1234261"/>
    <lineage>
        <taxon>Eukaryota</taxon>
        <taxon>Metazoa</taxon>
        <taxon>Spiralia</taxon>
        <taxon>Gnathifera</taxon>
        <taxon>Rotifera</taxon>
        <taxon>Eurotatoria</taxon>
        <taxon>Bdelloidea</taxon>
        <taxon>Philodinida</taxon>
        <taxon>Philodinidae</taxon>
        <taxon>Didymodactylos</taxon>
    </lineage>
</organism>
<evidence type="ECO:0000313" key="17">
    <source>
        <dbReference type="EMBL" id="CAF0951477.1"/>
    </source>
</evidence>
<dbReference type="GO" id="GO:0005524">
    <property type="term" value="F:ATP binding"/>
    <property type="evidence" value="ECO:0007669"/>
    <property type="project" value="UniProtKB-UniRule"/>
</dbReference>
<keyword evidence="5" id="KW-0808">Transferase</keyword>
<evidence type="ECO:0000256" key="2">
    <source>
        <dbReference type="ARBA" id="ARBA00012513"/>
    </source>
</evidence>
<dbReference type="Pfam" id="PF14593">
    <property type="entry name" value="PH_3"/>
    <property type="match status" value="1"/>
</dbReference>
<gene>
    <name evidence="17" type="ORF">GPM918_LOCUS11268</name>
    <name evidence="16" type="ORF">OVA965_LOCUS6354</name>
    <name evidence="19" type="ORF">SRO942_LOCUS11267</name>
    <name evidence="18" type="ORF">TMI583_LOCUS6350</name>
</gene>
<evidence type="ECO:0000256" key="5">
    <source>
        <dbReference type="ARBA" id="ARBA00022679"/>
    </source>
</evidence>
<dbReference type="PROSITE" id="PS00108">
    <property type="entry name" value="PROTEIN_KINASE_ST"/>
    <property type="match status" value="1"/>
</dbReference>
<dbReference type="GO" id="GO:0035556">
    <property type="term" value="P:intracellular signal transduction"/>
    <property type="evidence" value="ECO:0007669"/>
    <property type="project" value="TreeGrafter"/>
</dbReference>
<dbReference type="EMBL" id="CAJOBC010002317">
    <property type="protein sequence ID" value="CAF3727128.1"/>
    <property type="molecule type" value="Genomic_DNA"/>
</dbReference>
<dbReference type="EMBL" id="CAJNOK010001902">
    <property type="protein sequence ID" value="CAF0835244.1"/>
    <property type="molecule type" value="Genomic_DNA"/>
</dbReference>